<dbReference type="GO" id="GO:0008270">
    <property type="term" value="F:zinc ion binding"/>
    <property type="evidence" value="ECO:0007669"/>
    <property type="project" value="UniProtKB-KW"/>
</dbReference>
<evidence type="ECO:0000256" key="3">
    <source>
        <dbReference type="ARBA" id="ARBA00022771"/>
    </source>
</evidence>
<evidence type="ECO:0000313" key="7">
    <source>
        <dbReference type="EMBL" id="CAE0465434.1"/>
    </source>
</evidence>
<dbReference type="GO" id="GO:0005634">
    <property type="term" value="C:nucleus"/>
    <property type="evidence" value="ECO:0007669"/>
    <property type="project" value="TreeGrafter"/>
</dbReference>
<dbReference type="AlphaFoldDB" id="A0A7S3Q4P8"/>
<evidence type="ECO:0000256" key="2">
    <source>
        <dbReference type="ARBA" id="ARBA00022723"/>
    </source>
</evidence>
<dbReference type="InterPro" id="IPR056180">
    <property type="entry name" value="ZPR1_jr_dom"/>
</dbReference>
<comment type="similarity">
    <text evidence="1">Belongs to the ZPR1 family.</text>
</comment>
<keyword evidence="2" id="KW-0479">Metal-binding</keyword>
<evidence type="ECO:0000256" key="5">
    <source>
        <dbReference type="SAM" id="MobiDB-lite"/>
    </source>
</evidence>
<dbReference type="InterPro" id="IPR042452">
    <property type="entry name" value="ZPR1_Znf1/2"/>
</dbReference>
<dbReference type="Pfam" id="PF03367">
    <property type="entry name" value="Zn_ribbon_ZPR1"/>
    <property type="match status" value="2"/>
</dbReference>
<gene>
    <name evidence="7" type="ORF">CDEB00056_LOCUS10275</name>
</gene>
<keyword evidence="4" id="KW-0862">Zinc</keyword>
<dbReference type="PANTHER" id="PTHR10876">
    <property type="entry name" value="ZINC FINGER PROTEIN ZPR1"/>
    <property type="match status" value="1"/>
</dbReference>
<proteinExistence type="inferred from homology"/>
<sequence>MDRTLNSSKTATNTLDAHECKSQTTKNLSLMASLPSLRKWQQGSEQSVTKICNCYCPNCEKGNAITIFLPTNIPMFREIFVMTLTCADCNFKSSEVNFGGEIQKKGCRVTLSVNEHSDINRQIIKADSASVYIPALDFEIPSRTQRGTISTIEGVMLRAAKNLESTQQQRLRLGDVDNFHRCQKVIRGLKILTNNLEQDNEDLYDDGKEHCALPFDFIIDDPGGNSFIENSYTPNEDVHMTKSYYRRTSAQDIKLGLKPSEESHTSSNMSRINTNCTNTKANTNLIEVEDEKEGKKEWLDRREPIIFQNRCPSCQLTTETRMCVINIPHFREVLIMSLACDKCGYRSNEVKSGGGICQFGTRINIHVCHPDDLTREVLKSDTAGVVIPEIELEMEEGGLDGVFTTVEGLLDKIHARLSLANPFRVGDSAIQDHKTNDGGKYSPPDPSTLKYHEFLTKLQQMKEGTLLPFTLCITDPLSNSFVGPIPKVAARLAVQAAKDGCLKCYEDYIDPGMEIIEFKRTCDQNEILGLNDLKTENYQNDPESIKSETSSLTSPKYYGTDQLEENPDRLKKFCAREFDHPVRTSKGSEEGDVTVMGNGSRGIPPLLQKGQMKRS</sequence>
<dbReference type="EMBL" id="HBIO01013212">
    <property type="protein sequence ID" value="CAE0465434.1"/>
    <property type="molecule type" value="Transcribed_RNA"/>
</dbReference>
<feature type="domain" description="Zinc finger ZPR1-type" evidence="6">
    <location>
        <begin position="309"/>
        <end position="484"/>
    </location>
</feature>
<reference evidence="7" key="1">
    <citation type="submission" date="2021-01" db="EMBL/GenBank/DDBJ databases">
        <authorList>
            <person name="Corre E."/>
            <person name="Pelletier E."/>
            <person name="Niang G."/>
            <person name="Scheremetjew M."/>
            <person name="Finn R."/>
            <person name="Kale V."/>
            <person name="Holt S."/>
            <person name="Cochrane G."/>
            <person name="Meng A."/>
            <person name="Brown T."/>
            <person name="Cohen L."/>
        </authorList>
    </citation>
    <scope>NUCLEOTIDE SEQUENCE</scope>
    <source>
        <strain evidence="7">MM31A-1</strain>
    </source>
</reference>
<keyword evidence="3" id="KW-0863">Zinc-finger</keyword>
<feature type="region of interest" description="Disordered" evidence="5">
    <location>
        <begin position="582"/>
        <end position="615"/>
    </location>
</feature>
<dbReference type="FunFam" id="2.20.25.420:FF:000002">
    <property type="entry name" value="Zinc finger protein ZPR1"/>
    <property type="match status" value="1"/>
</dbReference>
<evidence type="ECO:0000256" key="1">
    <source>
        <dbReference type="ARBA" id="ARBA00008354"/>
    </source>
</evidence>
<dbReference type="InterPro" id="IPR004457">
    <property type="entry name" value="Znf_ZPR1"/>
</dbReference>
<name>A0A7S3Q4P8_9STRA</name>
<dbReference type="SMART" id="SM00709">
    <property type="entry name" value="Zpr1"/>
    <property type="match status" value="2"/>
</dbReference>
<protein>
    <recommendedName>
        <fullName evidence="6">Zinc finger ZPR1-type domain-containing protein</fullName>
    </recommendedName>
</protein>
<feature type="domain" description="Zinc finger ZPR1-type" evidence="6">
    <location>
        <begin position="54"/>
        <end position="230"/>
    </location>
</feature>
<feature type="region of interest" description="Disordered" evidence="5">
    <location>
        <begin position="539"/>
        <end position="561"/>
    </location>
</feature>
<dbReference type="FunFam" id="2.60.120.1040:FF:000006">
    <property type="entry name" value="Zinc finger protein zpr1"/>
    <property type="match status" value="1"/>
</dbReference>
<accession>A0A7S3Q4P8</accession>
<dbReference type="Pfam" id="PF22794">
    <property type="entry name" value="jr-ZPR1"/>
    <property type="match status" value="2"/>
</dbReference>
<dbReference type="PANTHER" id="PTHR10876:SF0">
    <property type="entry name" value="ZINC FINGER PROTEIN ZPR1"/>
    <property type="match status" value="1"/>
</dbReference>
<dbReference type="NCBIfam" id="TIGR00310">
    <property type="entry name" value="ZPR1_znf"/>
    <property type="match status" value="2"/>
</dbReference>
<evidence type="ECO:0000259" key="6">
    <source>
        <dbReference type="SMART" id="SM00709"/>
    </source>
</evidence>
<evidence type="ECO:0000256" key="4">
    <source>
        <dbReference type="ARBA" id="ARBA00022833"/>
    </source>
</evidence>
<dbReference type="Gene3D" id="2.20.25.420">
    <property type="entry name" value="ZPR1, zinc finger domain"/>
    <property type="match status" value="2"/>
</dbReference>
<dbReference type="InterPro" id="IPR042451">
    <property type="entry name" value="ZPR1_A/B_dom"/>
</dbReference>
<feature type="compositionally biased region" description="Polar residues" evidence="5">
    <location>
        <begin position="539"/>
        <end position="554"/>
    </location>
</feature>
<dbReference type="InterPro" id="IPR040141">
    <property type="entry name" value="ZPR1"/>
</dbReference>
<dbReference type="Gene3D" id="2.60.120.1040">
    <property type="entry name" value="ZPR1, A/B domain"/>
    <property type="match status" value="2"/>
</dbReference>
<organism evidence="7">
    <name type="scientific">Chaetoceros debilis</name>
    <dbReference type="NCBI Taxonomy" id="122233"/>
    <lineage>
        <taxon>Eukaryota</taxon>
        <taxon>Sar</taxon>
        <taxon>Stramenopiles</taxon>
        <taxon>Ochrophyta</taxon>
        <taxon>Bacillariophyta</taxon>
        <taxon>Coscinodiscophyceae</taxon>
        <taxon>Chaetocerotophycidae</taxon>
        <taxon>Chaetocerotales</taxon>
        <taxon>Chaetocerotaceae</taxon>
        <taxon>Chaetoceros</taxon>
    </lineage>
</organism>